<proteinExistence type="predicted"/>
<dbReference type="RefSeq" id="WP_115991097.1">
    <property type="nucleotide sequence ID" value="NZ_QRDY01000001.1"/>
</dbReference>
<evidence type="ECO:0000259" key="1">
    <source>
        <dbReference type="Pfam" id="PF13673"/>
    </source>
</evidence>
<keyword evidence="3" id="KW-1185">Reference proteome</keyword>
<dbReference type="PANTHER" id="PTHR43233">
    <property type="entry name" value="FAMILY N-ACETYLTRANSFERASE, PUTATIVE (AFU_ORTHOLOGUE AFUA_6G03350)-RELATED"/>
    <property type="match status" value="1"/>
</dbReference>
<keyword evidence="2" id="KW-0808">Transferase</keyword>
<dbReference type="Proteomes" id="UP000256869">
    <property type="component" value="Unassembled WGS sequence"/>
</dbReference>
<evidence type="ECO:0000313" key="3">
    <source>
        <dbReference type="Proteomes" id="UP000256869"/>
    </source>
</evidence>
<sequence>MEISFVERVITDFVYKAMIYDVIILSQYQGRGLGRLLFEGIVNHPQIKEIERIELYCSGDKVEFYNKWDFNKVTEMTNFMRRINKPM</sequence>
<dbReference type="InterPro" id="IPR016181">
    <property type="entry name" value="Acyl_CoA_acyltransferase"/>
</dbReference>
<dbReference type="InterPro" id="IPR053144">
    <property type="entry name" value="Acetyltransferase_Butenolide"/>
</dbReference>
<dbReference type="CDD" id="cd04301">
    <property type="entry name" value="NAT_SF"/>
    <property type="match status" value="1"/>
</dbReference>
<dbReference type="Gene3D" id="3.40.630.30">
    <property type="match status" value="1"/>
</dbReference>
<dbReference type="Pfam" id="PF13673">
    <property type="entry name" value="Acetyltransf_10"/>
    <property type="match status" value="1"/>
</dbReference>
<evidence type="ECO:0000313" key="2">
    <source>
        <dbReference type="EMBL" id="RED66155.1"/>
    </source>
</evidence>
<dbReference type="AlphaFoldDB" id="A0A3D9IWS3"/>
<reference evidence="2 3" key="1">
    <citation type="submission" date="2018-07" db="EMBL/GenBank/DDBJ databases">
        <title>Genomic Encyclopedia of Type Strains, Phase III (KMG-III): the genomes of soil and plant-associated and newly described type strains.</title>
        <authorList>
            <person name="Whitman W."/>
        </authorList>
    </citation>
    <scope>NUCLEOTIDE SEQUENCE [LARGE SCALE GENOMIC DNA]</scope>
    <source>
        <strain evidence="2 3">CECT 8236</strain>
    </source>
</reference>
<dbReference type="OrthoDB" id="9775804at2"/>
<accession>A0A3D9IWS3</accession>
<dbReference type="EMBL" id="QRDY01000001">
    <property type="protein sequence ID" value="RED66155.1"/>
    <property type="molecule type" value="Genomic_DNA"/>
</dbReference>
<dbReference type="GO" id="GO:0016747">
    <property type="term" value="F:acyltransferase activity, transferring groups other than amino-acyl groups"/>
    <property type="evidence" value="ECO:0007669"/>
    <property type="project" value="InterPro"/>
</dbReference>
<dbReference type="PANTHER" id="PTHR43233:SF1">
    <property type="entry name" value="FAMILY N-ACETYLTRANSFERASE, PUTATIVE (AFU_ORTHOLOGUE AFUA_6G03350)-RELATED"/>
    <property type="match status" value="1"/>
</dbReference>
<comment type="caution">
    <text evidence="2">The sequence shown here is derived from an EMBL/GenBank/DDBJ whole genome shotgun (WGS) entry which is preliminary data.</text>
</comment>
<feature type="domain" description="N-acetyltransferase" evidence="1">
    <location>
        <begin position="18"/>
        <end position="76"/>
    </location>
</feature>
<dbReference type="InterPro" id="IPR000182">
    <property type="entry name" value="GNAT_dom"/>
</dbReference>
<name>A0A3D9IWS3_9BACL</name>
<protein>
    <submittedName>
        <fullName evidence="2">Acetyltransferase (GNAT) family protein</fullName>
    </submittedName>
</protein>
<organism evidence="2 3">
    <name type="scientific">Cohnella lupini</name>
    <dbReference type="NCBI Taxonomy" id="1294267"/>
    <lineage>
        <taxon>Bacteria</taxon>
        <taxon>Bacillati</taxon>
        <taxon>Bacillota</taxon>
        <taxon>Bacilli</taxon>
        <taxon>Bacillales</taxon>
        <taxon>Paenibacillaceae</taxon>
        <taxon>Cohnella</taxon>
    </lineage>
</organism>
<dbReference type="SUPFAM" id="SSF55729">
    <property type="entry name" value="Acyl-CoA N-acyltransferases (Nat)"/>
    <property type="match status" value="1"/>
</dbReference>
<gene>
    <name evidence="2" type="ORF">DFP95_101653</name>
</gene>